<dbReference type="SUPFAM" id="SSF50692">
    <property type="entry name" value="ADC-like"/>
    <property type="match status" value="1"/>
</dbReference>
<dbReference type="GO" id="GO:0051539">
    <property type="term" value="F:4 iron, 4 sulfur cluster binding"/>
    <property type="evidence" value="ECO:0007669"/>
    <property type="project" value="UniProtKB-KW"/>
</dbReference>
<evidence type="ECO:0000256" key="4">
    <source>
        <dbReference type="ARBA" id="ARBA00010312"/>
    </source>
</evidence>
<dbReference type="Proteomes" id="UP000014975">
    <property type="component" value="Unassembled WGS sequence"/>
</dbReference>
<dbReference type="GO" id="GO:0047111">
    <property type="term" value="F:formate dehydrogenase (cytochrome-c-553) activity"/>
    <property type="evidence" value="ECO:0007669"/>
    <property type="project" value="InterPro"/>
</dbReference>
<dbReference type="PANTHER" id="PTHR43598">
    <property type="entry name" value="TUNGSTEN-CONTAINING FORMYLMETHANOFURAN DEHYDROGENASE 2 SUBUNIT B"/>
    <property type="match status" value="1"/>
</dbReference>
<organism evidence="19 20">
    <name type="scientific">Alkalidesulfovibrio alkalitolerans DSM 16529</name>
    <dbReference type="NCBI Taxonomy" id="1121439"/>
    <lineage>
        <taxon>Bacteria</taxon>
        <taxon>Pseudomonadati</taxon>
        <taxon>Thermodesulfobacteriota</taxon>
        <taxon>Desulfovibrionia</taxon>
        <taxon>Desulfovibrionales</taxon>
        <taxon>Desulfovibrionaceae</taxon>
        <taxon>Alkalidesulfovibrio</taxon>
    </lineage>
</organism>
<proteinExistence type="inferred from homology"/>
<comment type="similarity">
    <text evidence="4">Belongs to the prokaryotic molybdopterin-containing oxidoreductase family.</text>
</comment>
<keyword evidence="6" id="KW-0004">4Fe-4S</keyword>
<evidence type="ECO:0000256" key="15">
    <source>
        <dbReference type="ARBA" id="ARBA00023014"/>
    </source>
</evidence>
<evidence type="ECO:0000313" key="19">
    <source>
        <dbReference type="EMBL" id="EPR30680.1"/>
    </source>
</evidence>
<dbReference type="InterPro" id="IPR009010">
    <property type="entry name" value="Asp_de-COase-like_dom_sf"/>
</dbReference>
<evidence type="ECO:0000256" key="10">
    <source>
        <dbReference type="ARBA" id="ARBA00022837"/>
    </source>
</evidence>
<dbReference type="Pfam" id="PF01568">
    <property type="entry name" value="Molydop_binding"/>
    <property type="match status" value="1"/>
</dbReference>
<dbReference type="SUPFAM" id="SSF53706">
    <property type="entry name" value="Formate dehydrogenase/DMSO reductase, domains 1-3"/>
    <property type="match status" value="1"/>
</dbReference>
<dbReference type="PATRIC" id="fig|1121439.3.peg.2786"/>
<comment type="cofactor">
    <cofactor evidence="1">
        <name>W-bis(molybdopterin guanine dinucleotide)</name>
        <dbReference type="ChEBI" id="CHEBI:60537"/>
    </cofactor>
</comment>
<keyword evidence="15" id="KW-0411">Iron-sulfur</keyword>
<dbReference type="GO" id="GO:0042597">
    <property type="term" value="C:periplasmic space"/>
    <property type="evidence" value="ECO:0007669"/>
    <property type="project" value="UniProtKB-SubCell"/>
</dbReference>
<dbReference type="Gene3D" id="2.40.40.20">
    <property type="match status" value="1"/>
</dbReference>
<evidence type="ECO:0000256" key="3">
    <source>
        <dbReference type="ARBA" id="ARBA00004418"/>
    </source>
</evidence>
<gene>
    <name evidence="19" type="ORF">dsat_1402</name>
</gene>
<evidence type="ECO:0000256" key="12">
    <source>
        <dbReference type="ARBA" id="ARBA00022982"/>
    </source>
</evidence>
<keyword evidence="20" id="KW-1185">Reference proteome</keyword>
<dbReference type="GO" id="GO:0009055">
    <property type="term" value="F:electron transfer activity"/>
    <property type="evidence" value="ECO:0007669"/>
    <property type="project" value="InterPro"/>
</dbReference>
<dbReference type="GO" id="GO:0009061">
    <property type="term" value="P:anaerobic respiration"/>
    <property type="evidence" value="ECO:0007669"/>
    <property type="project" value="TreeGrafter"/>
</dbReference>
<evidence type="ECO:0000256" key="2">
    <source>
        <dbReference type="ARBA" id="ARBA00001966"/>
    </source>
</evidence>
<dbReference type="STRING" id="1121439.dsat_1402"/>
<evidence type="ECO:0000259" key="18">
    <source>
        <dbReference type="Pfam" id="PF01568"/>
    </source>
</evidence>
<dbReference type="EMBL" id="ATHI01000031">
    <property type="protein sequence ID" value="EPR30680.1"/>
    <property type="molecule type" value="Genomic_DNA"/>
</dbReference>
<comment type="cofactor">
    <cofactor evidence="2">
        <name>[4Fe-4S] cluster</name>
        <dbReference type="ChEBI" id="CHEBI:49883"/>
    </cofactor>
</comment>
<dbReference type="InterPro" id="IPR006656">
    <property type="entry name" value="Mopterin_OxRdtase"/>
</dbReference>
<evidence type="ECO:0000256" key="7">
    <source>
        <dbReference type="ARBA" id="ARBA00022723"/>
    </source>
</evidence>
<evidence type="ECO:0000256" key="8">
    <source>
        <dbReference type="ARBA" id="ARBA00022729"/>
    </source>
</evidence>
<dbReference type="eggNOG" id="COG0243">
    <property type="taxonomic scope" value="Bacteria"/>
</dbReference>
<protein>
    <submittedName>
        <fullName evidence="19">Formate dehydrogenase, alpha subunit</fullName>
    </submittedName>
</protein>
<keyword evidence="8" id="KW-0732">Signal</keyword>
<dbReference type="NCBIfam" id="TIGR01553">
    <property type="entry name" value="formate-DH-alph"/>
    <property type="match status" value="1"/>
</dbReference>
<evidence type="ECO:0000256" key="6">
    <source>
        <dbReference type="ARBA" id="ARBA00022485"/>
    </source>
</evidence>
<evidence type="ECO:0000256" key="14">
    <source>
        <dbReference type="ARBA" id="ARBA00023004"/>
    </source>
</evidence>
<evidence type="ECO:0000256" key="5">
    <source>
        <dbReference type="ARBA" id="ARBA00022448"/>
    </source>
</evidence>
<keyword evidence="10" id="KW-0106">Calcium</keyword>
<feature type="domain" description="Molybdopterin oxidoreductase" evidence="17">
    <location>
        <begin position="2"/>
        <end position="442"/>
    </location>
</feature>
<dbReference type="PANTHER" id="PTHR43598:SF1">
    <property type="entry name" value="FORMATE DEHYDROGENASE-O MAJOR SUBUNIT"/>
    <property type="match status" value="1"/>
</dbReference>
<evidence type="ECO:0000256" key="9">
    <source>
        <dbReference type="ARBA" id="ARBA00022764"/>
    </source>
</evidence>
<dbReference type="InterPro" id="IPR006657">
    <property type="entry name" value="MoPterin_dinucl-bd_dom"/>
</dbReference>
<evidence type="ECO:0000256" key="16">
    <source>
        <dbReference type="ARBA" id="ARBA00023245"/>
    </source>
</evidence>
<reference evidence="19 20" key="1">
    <citation type="journal article" date="2013" name="Genome Announc.">
        <title>Draft genome sequences for three mercury-methylating, sulfate-reducing bacteria.</title>
        <authorList>
            <person name="Brown S.D."/>
            <person name="Hurt R.A.Jr."/>
            <person name="Gilmour C.C."/>
            <person name="Elias D.A."/>
        </authorList>
    </citation>
    <scope>NUCLEOTIDE SEQUENCE [LARGE SCALE GENOMIC DNA]</scope>
    <source>
        <strain evidence="19 20">DSM 16529</strain>
    </source>
</reference>
<dbReference type="eggNOG" id="COG3383">
    <property type="taxonomic scope" value="Bacteria"/>
</dbReference>
<sequence length="797" mass="89391">MTNHWIDLKNADCVLMMGANPAENHPISFKWVMRAKDNGATLIHVDPRFTRTSAKCDIYAPIRSGADIAFLGGMIKYILDKDLWFKDYVNNYSNASFIVGKDFEFKDGVFSGLDKKTGNYDRSKWNFELGPDGEPLKDPTLQNPRCVFQLLKKHYARYDLKTVSRVSGTPEKDLVKVYEAYAATGKPDKSGTIMYAMGWTQHTTGVQNIRTMSIIQTLLGNMGMAGGGVNALRGESNVQGSTDQALLFHIIPGYMRTPLAAQPTLADYVKAATPVSNDPKSANWWQNTPKYIASLLKAMWRDVDIETAYTYMPKLETLSSKDYSWLVMFDKMLQGQFQGFFAWGQNPACSGANSNKTREALTKLDWLVNVNIFENETGSFWKGPDMDPSKVKTEVFFLPCAVAIEKEGSITNSGRWMQWRYMGPKPLGDTMPDGDIIMVLMKKVKALYEKDGGAFPDPIKNVYWDYGNDHHDFDPHKVAKAINGYFLKDVTIGDKTYKAGTLVPSFAMLQADGSTSSGNWIYCASYTEDGNMSARRSKEQSPMQAKIGLYPKWAWSWPVNRRIIYNRASVNAEGKPFAPNKAVIEWDGSKWVGDVPDGGWKPGEKHPFIMRPQGMAQLYGPGAADGPFPEHYEAMECPIASHPFSKQLHNPTALHFSEEKKAVCDPRYPFVGTTYRVTEHWQTGLMTRYTDWLLEAEPQMFCELSEELAKMRGIANGDKVIVDCQRGSMWAIAIVTKRLKPFTIDGQVVHQVGFPWHYGWLYPKNGGDSANILTASVGDPNTGIPETKAFMVNVKKA</sequence>
<dbReference type="Gene3D" id="3.40.50.740">
    <property type="match status" value="1"/>
</dbReference>
<evidence type="ECO:0000313" key="20">
    <source>
        <dbReference type="Proteomes" id="UP000014975"/>
    </source>
</evidence>
<dbReference type="GO" id="GO:0008863">
    <property type="term" value="F:formate dehydrogenase (NAD+) activity"/>
    <property type="evidence" value="ECO:0007669"/>
    <property type="project" value="InterPro"/>
</dbReference>
<evidence type="ECO:0000259" key="17">
    <source>
        <dbReference type="Pfam" id="PF00384"/>
    </source>
</evidence>
<evidence type="ECO:0000256" key="1">
    <source>
        <dbReference type="ARBA" id="ARBA00001930"/>
    </source>
</evidence>
<keyword evidence="13" id="KW-0560">Oxidoreductase</keyword>
<comment type="caution">
    <text evidence="19">The sequence shown here is derived from an EMBL/GenBank/DDBJ whole genome shotgun (WGS) entry which is preliminary data.</text>
</comment>
<accession>S7T2D4</accession>
<dbReference type="Pfam" id="PF00384">
    <property type="entry name" value="Molybdopterin"/>
    <property type="match status" value="1"/>
</dbReference>
<dbReference type="InterPro" id="IPR006443">
    <property type="entry name" value="Formate-DH-alph_fdnG"/>
</dbReference>
<dbReference type="FunFam" id="3.40.228.10:FF:000009">
    <property type="entry name" value="Formate dehydrogenase, alpha subunit, selenocysteine-containing"/>
    <property type="match status" value="1"/>
</dbReference>
<keyword evidence="14" id="KW-0408">Iron</keyword>
<evidence type="ECO:0000256" key="11">
    <source>
        <dbReference type="ARBA" id="ARBA00022933"/>
    </source>
</evidence>
<dbReference type="CDD" id="cd02792">
    <property type="entry name" value="MopB_CT_Formate-Dh-Na-like"/>
    <property type="match status" value="1"/>
</dbReference>
<keyword evidence="11" id="KW-0712">Selenocysteine</keyword>
<keyword evidence="7" id="KW-0479">Metal-binding</keyword>
<keyword evidence="12" id="KW-0249">Electron transport</keyword>
<comment type="subcellular location">
    <subcellularLocation>
        <location evidence="3">Periplasm</location>
    </subcellularLocation>
</comment>
<keyword evidence="5" id="KW-0813">Transport</keyword>
<dbReference type="GO" id="GO:0043546">
    <property type="term" value="F:molybdopterin cofactor binding"/>
    <property type="evidence" value="ECO:0007669"/>
    <property type="project" value="InterPro"/>
</dbReference>
<dbReference type="GO" id="GO:0030151">
    <property type="term" value="F:molybdenum ion binding"/>
    <property type="evidence" value="ECO:0007669"/>
    <property type="project" value="TreeGrafter"/>
</dbReference>
<feature type="domain" description="Molybdopterin dinucleotide-binding" evidence="18">
    <location>
        <begin position="673"/>
        <end position="790"/>
    </location>
</feature>
<name>S7T2D4_9BACT</name>
<dbReference type="Gene3D" id="3.40.228.10">
    <property type="entry name" value="Dimethylsulfoxide Reductase, domain 2"/>
    <property type="match status" value="2"/>
</dbReference>
<evidence type="ECO:0000256" key="13">
    <source>
        <dbReference type="ARBA" id="ARBA00023002"/>
    </source>
</evidence>
<keyword evidence="9" id="KW-0574">Periplasm</keyword>
<dbReference type="AlphaFoldDB" id="S7T2D4"/>
<keyword evidence="16" id="KW-0826">Tungsten</keyword>